<name>A0AA35X6V7_GEOBA</name>
<dbReference type="AlphaFoldDB" id="A0AA35X6V7"/>
<dbReference type="CDD" id="cd00614">
    <property type="entry name" value="CGS_like"/>
    <property type="match status" value="1"/>
</dbReference>
<evidence type="ECO:0000256" key="7">
    <source>
        <dbReference type="PIRSR" id="PIRSR001434-2"/>
    </source>
</evidence>
<dbReference type="PANTHER" id="PTHR11808">
    <property type="entry name" value="TRANS-SULFURATION ENZYME FAMILY MEMBER"/>
    <property type="match status" value="1"/>
</dbReference>
<evidence type="ECO:0000256" key="4">
    <source>
        <dbReference type="ARBA" id="ARBA00093222"/>
    </source>
</evidence>
<evidence type="ECO:0000313" key="9">
    <source>
        <dbReference type="EMBL" id="CAI8047588.1"/>
    </source>
</evidence>
<evidence type="ECO:0000256" key="5">
    <source>
        <dbReference type="ARBA" id="ARBA00093261"/>
    </source>
</evidence>
<evidence type="ECO:0000256" key="2">
    <source>
        <dbReference type="ARBA" id="ARBA00022898"/>
    </source>
</evidence>
<dbReference type="Gene3D" id="3.90.1150.10">
    <property type="entry name" value="Aspartate Aminotransferase, domain 1"/>
    <property type="match status" value="1"/>
</dbReference>
<dbReference type="GO" id="GO:0009086">
    <property type="term" value="P:methionine biosynthetic process"/>
    <property type="evidence" value="ECO:0007669"/>
    <property type="project" value="UniProtKB-ARBA"/>
</dbReference>
<comment type="caution">
    <text evidence="9">The sequence shown here is derived from an EMBL/GenBank/DDBJ whole genome shotgun (WGS) entry which is preliminary data.</text>
</comment>
<dbReference type="PANTHER" id="PTHR11808:SF80">
    <property type="entry name" value="CYSTATHIONINE GAMMA-LYASE"/>
    <property type="match status" value="1"/>
</dbReference>
<keyword evidence="10" id="KW-1185">Reference proteome</keyword>
<evidence type="ECO:0000256" key="1">
    <source>
        <dbReference type="ARBA" id="ARBA00001933"/>
    </source>
</evidence>
<dbReference type="GO" id="GO:0005737">
    <property type="term" value="C:cytoplasm"/>
    <property type="evidence" value="ECO:0007669"/>
    <property type="project" value="TreeGrafter"/>
</dbReference>
<dbReference type="InterPro" id="IPR015424">
    <property type="entry name" value="PyrdxlP-dep_Trfase"/>
</dbReference>
<dbReference type="FunFam" id="3.90.1150.10:FF:000033">
    <property type="entry name" value="Cystathionine gamma-synthase"/>
    <property type="match status" value="1"/>
</dbReference>
<dbReference type="GO" id="GO:0071268">
    <property type="term" value="P:homocysteine biosynthetic process"/>
    <property type="evidence" value="ECO:0007669"/>
    <property type="project" value="InterPro"/>
</dbReference>
<comment type="similarity">
    <text evidence="8">Belongs to the trans-sulfuration enzymes family.</text>
</comment>
<sequence>MGRKERERAWAPATQLVRGGIDRSHHGETNEALYLTSGFVYDTAAQGNARTADEEAGYVYGRFGNPTITMFEDRLALIEGADACQATASGMAAVFAALMSQLHAGDHVVASQVMFGACHVVIDQLLPRYGIETDLVDGTDLDAWKRALRPETRCVFLESPGNPTMAIVDIAAVSALAHRVGARVIVDNVLGMPMIQRPLALGADIVVYSTTKHIDGQGRCLGGPIMSPFNAWVMLKGLETLELRIERMCETAARLAAFLESHPAVSAVHYPGLPSHPQHALAARQMSRGGSVIAFDLAGGWDAAFRFLDSLELIDISNNLGDAKSLATHPASTTHQKIGADARATLGIGDGLVRFSVGLEAESDLQSDLGHGLRAATGC</sequence>
<comment type="catalytic activity">
    <reaction evidence="4">
        <text>O-succinyl-L-homoserine + L-cysteine = L,L-cystathionine + succinate + H(+)</text>
        <dbReference type="Rhea" id="RHEA:20397"/>
        <dbReference type="ChEBI" id="CHEBI:15378"/>
        <dbReference type="ChEBI" id="CHEBI:30031"/>
        <dbReference type="ChEBI" id="CHEBI:35235"/>
        <dbReference type="ChEBI" id="CHEBI:57661"/>
        <dbReference type="ChEBI" id="CHEBI:58161"/>
    </reaction>
</comment>
<proteinExistence type="inferred from homology"/>
<evidence type="ECO:0000313" key="10">
    <source>
        <dbReference type="Proteomes" id="UP001174909"/>
    </source>
</evidence>
<dbReference type="Pfam" id="PF01053">
    <property type="entry name" value="Cys_Met_Meta_PP"/>
    <property type="match status" value="1"/>
</dbReference>
<accession>A0AA35X6V7</accession>
<dbReference type="GO" id="GO:0016846">
    <property type="term" value="F:carbon-sulfur lyase activity"/>
    <property type="evidence" value="ECO:0007669"/>
    <property type="project" value="TreeGrafter"/>
</dbReference>
<evidence type="ECO:0000256" key="6">
    <source>
        <dbReference type="ARBA" id="ARBA00093596"/>
    </source>
</evidence>
<dbReference type="InterPro" id="IPR000277">
    <property type="entry name" value="Cys/Met-Metab_PyrdxlP-dep_enz"/>
</dbReference>
<reference evidence="9" key="1">
    <citation type="submission" date="2023-03" db="EMBL/GenBank/DDBJ databases">
        <authorList>
            <person name="Steffen K."/>
            <person name="Cardenas P."/>
        </authorList>
    </citation>
    <scope>NUCLEOTIDE SEQUENCE</scope>
</reference>
<dbReference type="GO" id="GO:0019346">
    <property type="term" value="P:transsulfuration"/>
    <property type="evidence" value="ECO:0007669"/>
    <property type="project" value="InterPro"/>
</dbReference>
<comment type="catalytic activity">
    <reaction evidence="5">
        <text>O-phospho-L-homoserine + L-cysteine = L,L-cystathionine + phosphate</text>
        <dbReference type="Rhea" id="RHEA:80891"/>
        <dbReference type="ChEBI" id="CHEBI:35235"/>
        <dbReference type="ChEBI" id="CHEBI:43474"/>
        <dbReference type="ChEBI" id="CHEBI:57590"/>
        <dbReference type="ChEBI" id="CHEBI:58161"/>
        <dbReference type="EC" id="2.5.1.160"/>
    </reaction>
</comment>
<evidence type="ECO:0000256" key="8">
    <source>
        <dbReference type="RuleBase" id="RU362118"/>
    </source>
</evidence>
<protein>
    <recommendedName>
        <fullName evidence="6">plant cystathionine gamma-synthase</fullName>
        <ecNumber evidence="6">2.5.1.160</ecNumber>
    </recommendedName>
</protein>
<comment type="cofactor">
    <cofactor evidence="1 8">
        <name>pyridoxal 5'-phosphate</name>
        <dbReference type="ChEBI" id="CHEBI:597326"/>
    </cofactor>
</comment>
<dbReference type="Gene3D" id="3.40.640.10">
    <property type="entry name" value="Type I PLP-dependent aspartate aminotransferase-like (Major domain)"/>
    <property type="match status" value="1"/>
</dbReference>
<dbReference type="Proteomes" id="UP001174909">
    <property type="component" value="Unassembled WGS sequence"/>
</dbReference>
<gene>
    <name evidence="9" type="ORF">GBAR_LOCUS26305</name>
</gene>
<dbReference type="FunFam" id="3.40.640.10:FF:000046">
    <property type="entry name" value="Cystathionine gamma-lyase"/>
    <property type="match status" value="1"/>
</dbReference>
<dbReference type="GO" id="GO:0030170">
    <property type="term" value="F:pyridoxal phosphate binding"/>
    <property type="evidence" value="ECO:0007669"/>
    <property type="project" value="InterPro"/>
</dbReference>
<dbReference type="SUPFAM" id="SSF53383">
    <property type="entry name" value="PLP-dependent transferases"/>
    <property type="match status" value="1"/>
</dbReference>
<comment type="pathway">
    <text evidence="3">Amino-acid biosynthesis; L-methionine biosynthesis via de novo pathway; L-cystathionine from O-succinyl-L-homoserine: step 1/1.</text>
</comment>
<dbReference type="EC" id="2.5.1.160" evidence="6"/>
<dbReference type="InterPro" id="IPR015422">
    <property type="entry name" value="PyrdxlP-dep_Trfase_small"/>
</dbReference>
<dbReference type="EMBL" id="CASHTH010003663">
    <property type="protein sequence ID" value="CAI8047588.1"/>
    <property type="molecule type" value="Genomic_DNA"/>
</dbReference>
<dbReference type="InterPro" id="IPR015421">
    <property type="entry name" value="PyrdxlP-dep_Trfase_major"/>
</dbReference>
<evidence type="ECO:0000256" key="3">
    <source>
        <dbReference type="ARBA" id="ARBA00060510"/>
    </source>
</evidence>
<keyword evidence="2 7" id="KW-0663">Pyridoxal phosphate</keyword>
<dbReference type="HAMAP" id="MF_02056">
    <property type="entry name" value="MetZ"/>
    <property type="match status" value="1"/>
</dbReference>
<feature type="modified residue" description="N6-(pyridoxal phosphate)lysine" evidence="7">
    <location>
        <position position="212"/>
    </location>
</feature>
<dbReference type="PIRSF" id="PIRSF001434">
    <property type="entry name" value="CGS"/>
    <property type="match status" value="1"/>
</dbReference>
<organism evidence="9 10">
    <name type="scientific">Geodia barretti</name>
    <name type="common">Barrett's horny sponge</name>
    <dbReference type="NCBI Taxonomy" id="519541"/>
    <lineage>
        <taxon>Eukaryota</taxon>
        <taxon>Metazoa</taxon>
        <taxon>Porifera</taxon>
        <taxon>Demospongiae</taxon>
        <taxon>Heteroscleromorpha</taxon>
        <taxon>Tetractinellida</taxon>
        <taxon>Astrophorina</taxon>
        <taxon>Geodiidae</taxon>
        <taxon>Geodia</taxon>
    </lineage>
</organism>
<dbReference type="InterPro" id="IPR006234">
    <property type="entry name" value="O-succ-hSer_sulfhydrylase"/>
</dbReference>